<keyword evidence="1" id="KW-0812">Transmembrane</keyword>
<feature type="transmembrane region" description="Helical" evidence="1">
    <location>
        <begin position="16"/>
        <end position="37"/>
    </location>
</feature>
<feature type="transmembrane region" description="Helical" evidence="1">
    <location>
        <begin position="71"/>
        <end position="88"/>
    </location>
</feature>
<dbReference type="AlphaFoldDB" id="A0A0H5RCL0"/>
<feature type="transmembrane region" description="Helical" evidence="1">
    <location>
        <begin position="100"/>
        <end position="121"/>
    </location>
</feature>
<feature type="transmembrane region" description="Helical" evidence="1">
    <location>
        <begin position="243"/>
        <end position="266"/>
    </location>
</feature>
<keyword evidence="1" id="KW-1133">Transmembrane helix</keyword>
<keyword evidence="1" id="KW-0472">Membrane</keyword>
<feature type="transmembrane region" description="Helical" evidence="1">
    <location>
        <begin position="43"/>
        <end position="59"/>
    </location>
</feature>
<dbReference type="EMBL" id="HACM01011044">
    <property type="protein sequence ID" value="CRZ11486.1"/>
    <property type="molecule type" value="Transcribed_RNA"/>
</dbReference>
<feature type="transmembrane region" description="Helical" evidence="1">
    <location>
        <begin position="313"/>
        <end position="330"/>
    </location>
</feature>
<feature type="transmembrane region" description="Helical" evidence="1">
    <location>
        <begin position="182"/>
        <end position="199"/>
    </location>
</feature>
<evidence type="ECO:0000256" key="1">
    <source>
        <dbReference type="SAM" id="Phobius"/>
    </source>
</evidence>
<name>A0A0H5RCL0_9EUKA</name>
<evidence type="ECO:0000313" key="2">
    <source>
        <dbReference type="EMBL" id="CRZ11486.1"/>
    </source>
</evidence>
<organism evidence="2">
    <name type="scientific">Spongospora subterranea</name>
    <dbReference type="NCBI Taxonomy" id="70186"/>
    <lineage>
        <taxon>Eukaryota</taxon>
        <taxon>Sar</taxon>
        <taxon>Rhizaria</taxon>
        <taxon>Endomyxa</taxon>
        <taxon>Phytomyxea</taxon>
        <taxon>Plasmodiophorida</taxon>
        <taxon>Plasmodiophoridae</taxon>
        <taxon>Spongospora</taxon>
    </lineage>
</organism>
<accession>A0A0H5RCL0</accession>
<feature type="transmembrane region" description="Helical" evidence="1">
    <location>
        <begin position="286"/>
        <end position="307"/>
    </location>
</feature>
<feature type="transmembrane region" description="Helical" evidence="1">
    <location>
        <begin position="147"/>
        <end position="167"/>
    </location>
</feature>
<feature type="non-terminal residue" evidence="2">
    <location>
        <position position="1"/>
    </location>
</feature>
<sequence length="337" mass="36676">ALHLGRRKMAIMKGLWVSWPLFSSAMGGGVTALLTLIGVERQLMIASLITFIYYLFQIPSSIHRFAESHLSLFRVLFAGITPVLYIIIDEIPAILFGYRVAVHGSAALFCVAEGITTIIVAQTISDQANALVWASESEEDHVNHAKYGVLGAVVGLYGICIRIWIGIFGDSPSTAPTSTDSITFYVAIIAIVVVTALCIIDDNGSIVEGGILSCLATYCVWANRGSISISFRSSSMMSWDLVYNIRPALCLAISCCVLVTMACLLLRESSNGDNPTPTTLFQIEPLVKAVLILLTTNILSIIAGFHIGTWSRFRLVEVLVIPIFYAICLYRKNGDDD</sequence>
<proteinExistence type="predicted"/>
<protein>
    <submittedName>
        <fullName evidence="2">Uncharacterized protein</fullName>
    </submittedName>
</protein>
<reference evidence="2" key="1">
    <citation type="submission" date="2015-04" db="EMBL/GenBank/DDBJ databases">
        <title>The genome sequence of the plant pathogenic Rhizarian Plasmodiophora brassicae reveals insights in its biotrophic life cycle and the origin of chitin synthesis.</title>
        <authorList>
            <person name="Schwelm A."/>
            <person name="Fogelqvist J."/>
            <person name="Knaust A."/>
            <person name="Julke S."/>
            <person name="Lilja T."/>
            <person name="Dhandapani V."/>
            <person name="Bonilla-Rosso G."/>
            <person name="Karlsson M."/>
            <person name="Shevchenko A."/>
            <person name="Choi S.R."/>
            <person name="Kim H.G."/>
            <person name="Park J.Y."/>
            <person name="Lim Y.P."/>
            <person name="Ludwig-Muller J."/>
            <person name="Dixelius C."/>
        </authorList>
    </citation>
    <scope>NUCLEOTIDE SEQUENCE</scope>
    <source>
        <tissue evidence="2">Potato root galls</tissue>
    </source>
</reference>